<dbReference type="InterPro" id="IPR004358">
    <property type="entry name" value="Sig_transdc_His_kin-like_C"/>
</dbReference>
<evidence type="ECO:0000313" key="14">
    <source>
        <dbReference type="EMBL" id="OGL51899.1"/>
    </source>
</evidence>
<dbReference type="GO" id="GO:0000155">
    <property type="term" value="F:phosphorelay sensor kinase activity"/>
    <property type="evidence" value="ECO:0007669"/>
    <property type="project" value="InterPro"/>
</dbReference>
<dbReference type="GO" id="GO:0006355">
    <property type="term" value="P:regulation of DNA-templated transcription"/>
    <property type="evidence" value="ECO:0007669"/>
    <property type="project" value="InterPro"/>
</dbReference>
<feature type="domain" description="PAS" evidence="12">
    <location>
        <begin position="223"/>
        <end position="259"/>
    </location>
</feature>
<dbReference type="CDD" id="cd00082">
    <property type="entry name" value="HisKA"/>
    <property type="match status" value="1"/>
</dbReference>
<dbReference type="InterPro" id="IPR005467">
    <property type="entry name" value="His_kinase_dom"/>
</dbReference>
<keyword evidence="3" id="KW-0597">Phosphoprotein</keyword>
<dbReference type="InterPro" id="IPR000700">
    <property type="entry name" value="PAS-assoc_C"/>
</dbReference>
<keyword evidence="7" id="KW-0067">ATP-binding</keyword>
<dbReference type="CDD" id="cd00130">
    <property type="entry name" value="PAS"/>
    <property type="match status" value="2"/>
</dbReference>
<evidence type="ECO:0000256" key="6">
    <source>
        <dbReference type="ARBA" id="ARBA00022777"/>
    </source>
</evidence>
<evidence type="ECO:0000256" key="1">
    <source>
        <dbReference type="ARBA" id="ARBA00000085"/>
    </source>
</evidence>
<evidence type="ECO:0000259" key="13">
    <source>
        <dbReference type="PROSITE" id="PS50113"/>
    </source>
</evidence>
<evidence type="ECO:0000313" key="15">
    <source>
        <dbReference type="Proteomes" id="UP000178082"/>
    </source>
</evidence>
<dbReference type="InterPro" id="IPR035965">
    <property type="entry name" value="PAS-like_dom_sf"/>
</dbReference>
<dbReference type="InterPro" id="IPR001610">
    <property type="entry name" value="PAC"/>
</dbReference>
<keyword evidence="9" id="KW-0175">Coiled coil</keyword>
<evidence type="ECO:0000256" key="7">
    <source>
        <dbReference type="ARBA" id="ARBA00022840"/>
    </source>
</evidence>
<feature type="domain" description="PAC" evidence="13">
    <location>
        <begin position="579"/>
        <end position="631"/>
    </location>
</feature>
<evidence type="ECO:0000256" key="10">
    <source>
        <dbReference type="SAM" id="Phobius"/>
    </source>
</evidence>
<dbReference type="PANTHER" id="PTHR43065:SF46">
    <property type="entry name" value="C4-DICARBOXYLATE TRANSPORT SENSOR PROTEIN DCTB"/>
    <property type="match status" value="1"/>
</dbReference>
<feature type="transmembrane region" description="Helical" evidence="10">
    <location>
        <begin position="12"/>
        <end position="35"/>
    </location>
</feature>
<evidence type="ECO:0000259" key="12">
    <source>
        <dbReference type="PROSITE" id="PS50112"/>
    </source>
</evidence>
<evidence type="ECO:0000259" key="11">
    <source>
        <dbReference type="PROSITE" id="PS50109"/>
    </source>
</evidence>
<dbReference type="NCBIfam" id="TIGR00229">
    <property type="entry name" value="sensory_box"/>
    <property type="match status" value="2"/>
</dbReference>
<dbReference type="SUPFAM" id="SSF55785">
    <property type="entry name" value="PYP-like sensor domain (PAS domain)"/>
    <property type="match status" value="2"/>
</dbReference>
<dbReference type="SMART" id="SM00388">
    <property type="entry name" value="HisKA"/>
    <property type="match status" value="1"/>
</dbReference>
<dbReference type="Pfam" id="PF02518">
    <property type="entry name" value="HATPase_c"/>
    <property type="match status" value="1"/>
</dbReference>
<dbReference type="InterPro" id="IPR003594">
    <property type="entry name" value="HATPase_dom"/>
</dbReference>
<evidence type="ECO:0000256" key="4">
    <source>
        <dbReference type="ARBA" id="ARBA00022679"/>
    </source>
</evidence>
<dbReference type="InterPro" id="IPR036890">
    <property type="entry name" value="HATPase_C_sf"/>
</dbReference>
<dbReference type="PROSITE" id="PS50113">
    <property type="entry name" value="PAC"/>
    <property type="match status" value="2"/>
</dbReference>
<dbReference type="SMART" id="SM00091">
    <property type="entry name" value="PAS"/>
    <property type="match status" value="2"/>
</dbReference>
<gene>
    <name evidence="14" type="ORF">A3G31_05820</name>
</gene>
<dbReference type="PROSITE" id="PS50112">
    <property type="entry name" value="PAS"/>
    <property type="match status" value="2"/>
</dbReference>
<protein>
    <recommendedName>
        <fullName evidence="2">histidine kinase</fullName>
        <ecNumber evidence="2">2.7.13.3</ecNumber>
    </recommendedName>
</protein>
<evidence type="ECO:0000256" key="2">
    <source>
        <dbReference type="ARBA" id="ARBA00012438"/>
    </source>
</evidence>
<dbReference type="Gene3D" id="1.10.287.130">
    <property type="match status" value="1"/>
</dbReference>
<evidence type="ECO:0000256" key="3">
    <source>
        <dbReference type="ARBA" id="ARBA00022553"/>
    </source>
</evidence>
<dbReference type="SMART" id="SM00387">
    <property type="entry name" value="HATPase_c"/>
    <property type="match status" value="1"/>
</dbReference>
<dbReference type="PRINTS" id="PR00344">
    <property type="entry name" value="BCTRLSENSOR"/>
</dbReference>
<dbReference type="Proteomes" id="UP000178082">
    <property type="component" value="Unassembled WGS sequence"/>
</dbReference>
<dbReference type="InterPro" id="IPR003661">
    <property type="entry name" value="HisK_dim/P_dom"/>
</dbReference>
<evidence type="ECO:0000256" key="5">
    <source>
        <dbReference type="ARBA" id="ARBA00022741"/>
    </source>
</evidence>
<dbReference type="Pfam" id="PF00512">
    <property type="entry name" value="HisKA"/>
    <property type="match status" value="1"/>
</dbReference>
<keyword evidence="4" id="KW-0808">Transferase</keyword>
<dbReference type="AlphaFoldDB" id="A0A1F7SDP1"/>
<proteinExistence type="predicted"/>
<dbReference type="InterPro" id="IPR013767">
    <property type="entry name" value="PAS_fold"/>
</dbReference>
<dbReference type="SUPFAM" id="SSF55781">
    <property type="entry name" value="GAF domain-like"/>
    <property type="match status" value="1"/>
</dbReference>
<dbReference type="Pfam" id="PF00989">
    <property type="entry name" value="PAS"/>
    <property type="match status" value="1"/>
</dbReference>
<reference evidence="14 15" key="1">
    <citation type="journal article" date="2016" name="Nat. Commun.">
        <title>Thousands of microbial genomes shed light on interconnected biogeochemical processes in an aquifer system.</title>
        <authorList>
            <person name="Anantharaman K."/>
            <person name="Brown C.T."/>
            <person name="Hug L.A."/>
            <person name="Sharon I."/>
            <person name="Castelle C.J."/>
            <person name="Probst A.J."/>
            <person name="Thomas B.C."/>
            <person name="Singh A."/>
            <person name="Wilkins M.J."/>
            <person name="Karaoz U."/>
            <person name="Brodie E.L."/>
            <person name="Williams K.H."/>
            <person name="Hubbard S.S."/>
            <person name="Banfield J.F."/>
        </authorList>
    </citation>
    <scope>NUCLEOTIDE SEQUENCE [LARGE SCALE GENOMIC DNA]</scope>
</reference>
<evidence type="ECO:0000256" key="9">
    <source>
        <dbReference type="SAM" id="Coils"/>
    </source>
</evidence>
<name>A0A1F7SDP1_9BACT</name>
<feature type="coiled-coil region" evidence="9">
    <location>
        <begin position="75"/>
        <end position="126"/>
    </location>
</feature>
<feature type="domain" description="PAS" evidence="12">
    <location>
        <begin position="505"/>
        <end position="550"/>
    </location>
</feature>
<dbReference type="SMART" id="SM00086">
    <property type="entry name" value="PAC"/>
    <property type="match status" value="2"/>
</dbReference>
<dbReference type="SUPFAM" id="SSF47384">
    <property type="entry name" value="Homodimeric domain of signal transducing histidine kinase"/>
    <property type="match status" value="1"/>
</dbReference>
<keyword evidence="5" id="KW-0547">Nucleotide-binding</keyword>
<accession>A0A1F7SDP1</accession>
<dbReference type="STRING" id="1817883.A3G31_05820"/>
<feature type="domain" description="PAC" evidence="13">
    <location>
        <begin position="297"/>
        <end position="347"/>
    </location>
</feature>
<dbReference type="Gene3D" id="3.30.450.20">
    <property type="entry name" value="PAS domain"/>
    <property type="match status" value="2"/>
</dbReference>
<organism evidence="14 15">
    <name type="scientific">Candidatus Schekmanbacteria bacterium RIFCSPLOWO2_12_FULL_38_15</name>
    <dbReference type="NCBI Taxonomy" id="1817883"/>
    <lineage>
        <taxon>Bacteria</taxon>
        <taxon>Candidatus Schekmaniibacteriota</taxon>
    </lineage>
</organism>
<dbReference type="EC" id="2.7.13.3" evidence="2"/>
<feature type="transmembrane region" description="Helical" evidence="10">
    <location>
        <begin position="182"/>
        <end position="206"/>
    </location>
</feature>
<feature type="domain" description="Histidine kinase" evidence="11">
    <location>
        <begin position="644"/>
        <end position="857"/>
    </location>
</feature>
<keyword evidence="10" id="KW-1133">Transmembrane helix</keyword>
<dbReference type="PROSITE" id="PS50109">
    <property type="entry name" value="HIS_KIN"/>
    <property type="match status" value="1"/>
</dbReference>
<dbReference type="EMBL" id="MGDI01000036">
    <property type="protein sequence ID" value="OGL51899.1"/>
    <property type="molecule type" value="Genomic_DNA"/>
</dbReference>
<keyword evidence="10" id="KW-0472">Membrane</keyword>
<keyword evidence="10" id="KW-0812">Transmembrane</keyword>
<dbReference type="InterPro" id="IPR036097">
    <property type="entry name" value="HisK_dim/P_sf"/>
</dbReference>
<dbReference type="GO" id="GO:0005524">
    <property type="term" value="F:ATP binding"/>
    <property type="evidence" value="ECO:0007669"/>
    <property type="project" value="UniProtKB-KW"/>
</dbReference>
<sequence>MDNKGFQRLVFISLTAALAVTILLIAVIGWEFFSFQKTDEKIQKRNFIFVGNTEKILFYDEMLTMSAKMAAATGDIKYEKRYNKAEKELDELIKKTIAIFQEASEVADCIKETENANRKLVEMERKAFALVRNGRSSEALEIFNGTEYNEQKRIYSQGIDKAVEYLKTELKDSLREAKKTRLFFFATSLLGGIVVFISWILSIWAIRKWEKERAEFEKTLGKSEEKYRTLIETTNTGYLIVDLQGRVVDANSEYVKLSGHHSLDEILGRSVIEWTAEYDLERNAEEVKKCGLKGFVRNLEIDYVDKNGNITPIEINATVIETPEGKKILSLCRDITDRKRMEERLAKVNECFLNFGKNALENINHLTALCGESFGATAALYNRLDKGTLCSWGQWNVPSDYNPADNPEGHICYDIINKHSDEVFVLRNLLESPYAKTDPYVTRYKLQSYIGKAVKFSGAYVGSLCVVFQQDFVPSEEDKKLIGILASAIGVEEERKHAEDALMKSEEFLSIVFSSMSDGMVVTDLNGKILRVNQYFCKLLGYKGEELIGKYGTKYYPKTNKNNIKKSFAKFKEEQSDNTIWEVDLFAKNGELIPASSRRTLLKDKNGNFFAVMAVFRDMREMRLLQEQLFQAEKLSATGRLISGVAHELNNPLTGIIGYSELLLKDSSHGAKTAERLKIIYEQSNRCKNIISNLLKFSRKHETTKTSVSINEVIDNTLALNQYEMESGGIKVIKELKRGISKIAGDLNQLQSVILNLTQNAHHSLLEKQDGERSLKIKTEQVDDKIIIEVSDTGTGISEENIKKIFDPFFTTKDVGKGTGLGLSICHGIVRDHGGNISVKSRIGEGTTFTIELPALSKPQETHL</sequence>
<evidence type="ECO:0000256" key="8">
    <source>
        <dbReference type="ARBA" id="ARBA00023012"/>
    </source>
</evidence>
<dbReference type="PANTHER" id="PTHR43065">
    <property type="entry name" value="SENSOR HISTIDINE KINASE"/>
    <property type="match status" value="1"/>
</dbReference>
<dbReference type="Pfam" id="PF13426">
    <property type="entry name" value="PAS_9"/>
    <property type="match status" value="1"/>
</dbReference>
<comment type="caution">
    <text evidence="14">The sequence shown here is derived from an EMBL/GenBank/DDBJ whole genome shotgun (WGS) entry which is preliminary data.</text>
</comment>
<dbReference type="Gene3D" id="3.30.565.10">
    <property type="entry name" value="Histidine kinase-like ATPase, C-terminal domain"/>
    <property type="match status" value="1"/>
</dbReference>
<dbReference type="SUPFAM" id="SSF55874">
    <property type="entry name" value="ATPase domain of HSP90 chaperone/DNA topoisomerase II/histidine kinase"/>
    <property type="match status" value="1"/>
</dbReference>
<comment type="catalytic activity">
    <reaction evidence="1">
        <text>ATP + protein L-histidine = ADP + protein N-phospho-L-histidine.</text>
        <dbReference type="EC" id="2.7.13.3"/>
    </reaction>
</comment>
<keyword evidence="6" id="KW-0418">Kinase</keyword>
<dbReference type="InterPro" id="IPR000014">
    <property type="entry name" value="PAS"/>
</dbReference>
<keyword evidence="8" id="KW-0902">Two-component regulatory system</keyword>